<dbReference type="KEGG" id="bcai:K788_0002325"/>
<feature type="region of interest" description="Disordered" evidence="1">
    <location>
        <begin position="1"/>
        <end position="25"/>
    </location>
</feature>
<dbReference type="AlphaFoldDB" id="A0A0P0R9C6"/>
<name>A0A0P0R9C6_9BURK</name>
<protein>
    <submittedName>
        <fullName evidence="2">Uncharacterized protein</fullName>
    </submittedName>
</protein>
<dbReference type="Proteomes" id="UP000019146">
    <property type="component" value="Chromosome 1"/>
</dbReference>
<dbReference type="EMBL" id="CP012746">
    <property type="protein sequence ID" value="ALL64819.1"/>
    <property type="molecule type" value="Genomic_DNA"/>
</dbReference>
<evidence type="ECO:0000313" key="3">
    <source>
        <dbReference type="Proteomes" id="UP000019146"/>
    </source>
</evidence>
<reference evidence="2 3" key="1">
    <citation type="journal article" date="2014" name="Genome Announc.">
        <title>Draft Genome Sequence of the Haloacid-Degrading Burkholderia caribensis Strain MBA4.</title>
        <authorList>
            <person name="Pan Y."/>
            <person name="Kong K.F."/>
            <person name="Tsang J.S."/>
        </authorList>
    </citation>
    <scope>NUCLEOTIDE SEQUENCE [LARGE SCALE GENOMIC DNA]</scope>
    <source>
        <strain evidence="2 3">MBA4</strain>
    </source>
</reference>
<gene>
    <name evidence="2" type="ORF">K788_0002325</name>
</gene>
<sequence length="50" mass="5045">MAQPGGAQRHATVCDGKRRHPPGAAHGVVLRRMPPAIAAPAATVQPPTAA</sequence>
<proteinExistence type="predicted"/>
<evidence type="ECO:0000313" key="2">
    <source>
        <dbReference type="EMBL" id="ALL64819.1"/>
    </source>
</evidence>
<accession>A0A0P0R9C6</accession>
<evidence type="ECO:0000256" key="1">
    <source>
        <dbReference type="SAM" id="MobiDB-lite"/>
    </source>
</evidence>
<organism evidence="2 3">
    <name type="scientific">Paraburkholderia caribensis MBA4</name>
    <dbReference type="NCBI Taxonomy" id="1323664"/>
    <lineage>
        <taxon>Bacteria</taxon>
        <taxon>Pseudomonadati</taxon>
        <taxon>Pseudomonadota</taxon>
        <taxon>Betaproteobacteria</taxon>
        <taxon>Burkholderiales</taxon>
        <taxon>Burkholderiaceae</taxon>
        <taxon>Paraburkholderia</taxon>
    </lineage>
</organism>